<comment type="caution">
    <text evidence="2">The sequence shown here is derived from an EMBL/GenBank/DDBJ whole genome shotgun (WGS) entry which is preliminary data.</text>
</comment>
<dbReference type="EMBL" id="MPTB01000066">
    <property type="protein sequence ID" value="OMD37676.1"/>
    <property type="molecule type" value="Genomic_DNA"/>
</dbReference>
<sequence length="262" mass="30919">MSVQSYLESLAYQLILRDSEKVKIDSSVSTIKSRVGAYFSGQLNDHFAFGSYTRGTMLPREADARSDVDYMVIFTNPNKYKPQTLLNHLKLFAEYYYSRSEIKQSHPTMVLELQHIKFELVPAQKDWFGDIYIPSPSSSYTEWMRTTPNTFNQKLTRKNTDNYNYIKPLVRLMKYWNRQNNNHFSSYELENCITDLSFIWCTGFKAYVYHTVESLSYNWNDSQDKQNRINRAKQIIKDTKYYESVGYSASAEQEIKKLFPEV</sequence>
<evidence type="ECO:0000313" key="3">
    <source>
        <dbReference type="Proteomes" id="UP000187412"/>
    </source>
</evidence>
<evidence type="ECO:0000256" key="1">
    <source>
        <dbReference type="ARBA" id="ARBA00023118"/>
    </source>
</evidence>
<dbReference type="CDD" id="cd05400">
    <property type="entry name" value="NT_2-5OAS_ClassI-CCAase"/>
    <property type="match status" value="1"/>
</dbReference>
<organism evidence="2 3">
    <name type="scientific">Paenibacillus borealis</name>
    <dbReference type="NCBI Taxonomy" id="160799"/>
    <lineage>
        <taxon>Bacteria</taxon>
        <taxon>Bacillati</taxon>
        <taxon>Bacillota</taxon>
        <taxon>Bacilli</taxon>
        <taxon>Bacillales</taxon>
        <taxon>Paenibacillaceae</taxon>
        <taxon>Paenibacillus</taxon>
    </lineage>
</organism>
<dbReference type="RefSeq" id="WP_076114246.1">
    <property type="nucleotide sequence ID" value="NZ_MPTB01000066.1"/>
</dbReference>
<gene>
    <name evidence="2" type="ORF">BSK56_31040</name>
</gene>
<dbReference type="Proteomes" id="UP000187412">
    <property type="component" value="Unassembled WGS sequence"/>
</dbReference>
<dbReference type="Gene3D" id="3.30.460.10">
    <property type="entry name" value="Beta Polymerase, domain 2"/>
    <property type="match status" value="1"/>
</dbReference>
<name>A0ABX3GUK8_PAEBO</name>
<dbReference type="Pfam" id="PF18144">
    <property type="entry name" value="SMODS"/>
    <property type="match status" value="1"/>
</dbReference>
<proteinExistence type="predicted"/>
<keyword evidence="1" id="KW-0051">Antiviral defense</keyword>
<evidence type="ECO:0000313" key="2">
    <source>
        <dbReference type="EMBL" id="OMD37676.1"/>
    </source>
</evidence>
<accession>A0ABX3GUK8</accession>
<dbReference type="InterPro" id="IPR006116">
    <property type="entry name" value="NT_2-5OAS_ClassI-CCAase"/>
</dbReference>
<dbReference type="SUPFAM" id="SSF81301">
    <property type="entry name" value="Nucleotidyltransferase"/>
    <property type="match status" value="1"/>
</dbReference>
<protein>
    <submittedName>
        <fullName evidence="2">Nucleotidyltransferase</fullName>
    </submittedName>
</protein>
<keyword evidence="3" id="KW-1185">Reference proteome</keyword>
<reference evidence="2 3" key="1">
    <citation type="submission" date="2016-10" db="EMBL/GenBank/DDBJ databases">
        <title>Paenibacillus species isolates.</title>
        <authorList>
            <person name="Beno S.M."/>
        </authorList>
    </citation>
    <scope>NUCLEOTIDE SEQUENCE [LARGE SCALE GENOMIC DNA]</scope>
    <source>
        <strain evidence="2 3">FSL H7-0744</strain>
    </source>
</reference>
<dbReference type="InterPro" id="IPR043519">
    <property type="entry name" value="NT_sf"/>
</dbReference>